<evidence type="ECO:0000256" key="4">
    <source>
        <dbReference type="ARBA" id="ARBA00023136"/>
    </source>
</evidence>
<feature type="transmembrane region" description="Helical" evidence="7">
    <location>
        <begin position="92"/>
        <end position="115"/>
    </location>
</feature>
<feature type="region of interest" description="Disordered" evidence="6">
    <location>
        <begin position="332"/>
        <end position="369"/>
    </location>
</feature>
<keyword evidence="3 7" id="KW-1133">Transmembrane helix</keyword>
<dbReference type="InterPro" id="IPR052337">
    <property type="entry name" value="SAT4-like"/>
</dbReference>
<proteinExistence type="inferred from homology"/>
<protein>
    <recommendedName>
        <fullName evidence="8">Rhodopsin domain-containing protein</fullName>
    </recommendedName>
</protein>
<dbReference type="EMBL" id="JAULSW010000010">
    <property type="protein sequence ID" value="KAK3368472.1"/>
    <property type="molecule type" value="Genomic_DNA"/>
</dbReference>
<reference evidence="9" key="1">
    <citation type="journal article" date="2023" name="Mol. Phylogenet. Evol.">
        <title>Genome-scale phylogeny and comparative genomics of the fungal order Sordariales.</title>
        <authorList>
            <person name="Hensen N."/>
            <person name="Bonometti L."/>
            <person name="Westerberg I."/>
            <person name="Brannstrom I.O."/>
            <person name="Guillou S."/>
            <person name="Cros-Aarteil S."/>
            <person name="Calhoun S."/>
            <person name="Haridas S."/>
            <person name="Kuo A."/>
            <person name="Mondo S."/>
            <person name="Pangilinan J."/>
            <person name="Riley R."/>
            <person name="LaButti K."/>
            <person name="Andreopoulos B."/>
            <person name="Lipzen A."/>
            <person name="Chen C."/>
            <person name="Yan M."/>
            <person name="Daum C."/>
            <person name="Ng V."/>
            <person name="Clum A."/>
            <person name="Steindorff A."/>
            <person name="Ohm R.A."/>
            <person name="Martin F."/>
            <person name="Silar P."/>
            <person name="Natvig D.O."/>
            <person name="Lalanne C."/>
            <person name="Gautier V."/>
            <person name="Ament-Velasquez S.L."/>
            <person name="Kruys A."/>
            <person name="Hutchinson M.I."/>
            <person name="Powell A.J."/>
            <person name="Barry K."/>
            <person name="Miller A.N."/>
            <person name="Grigoriev I.V."/>
            <person name="Debuchy R."/>
            <person name="Gladieux P."/>
            <person name="Hiltunen Thoren M."/>
            <person name="Johannesson H."/>
        </authorList>
    </citation>
    <scope>NUCLEOTIDE SEQUENCE</scope>
    <source>
        <strain evidence="9">CBS 232.78</strain>
    </source>
</reference>
<evidence type="ECO:0000256" key="3">
    <source>
        <dbReference type="ARBA" id="ARBA00022989"/>
    </source>
</evidence>
<accession>A0AAE0N2M7</accession>
<comment type="subcellular location">
    <subcellularLocation>
        <location evidence="1">Membrane</location>
        <topology evidence="1">Multi-pass membrane protein</topology>
    </subcellularLocation>
</comment>
<keyword evidence="4 7" id="KW-0472">Membrane</keyword>
<evidence type="ECO:0000259" key="8">
    <source>
        <dbReference type="Pfam" id="PF20684"/>
    </source>
</evidence>
<feature type="transmembrane region" description="Helical" evidence="7">
    <location>
        <begin position="16"/>
        <end position="37"/>
    </location>
</feature>
<sequence length="399" mass="44207">MEGMDNIPGQSNAHMIYIPAIVFTVISPLFCVLRAWSRFRKGGRLGSDDYLILAALIFSLASSGVMIASCQYGFGQHIYNLTAENKIEALKYFYLCQITYKTSINLTKCSILLLYVRIFGNVRWIKYLCSFLIGCVSLYCIASVAATIFQCSPLPRAFNKSIPGRCIDNGDFWYANAGFSVGTDVIILLVPMPLVYKLQIPRLQKVGLALIFALGGFVIVTSCLRMTTINIAATSPDTTFDIASTMWTIIEMNVAIVCACLPMARPLLVKMFPKLLHPNSSRRGEKSAYAPGGGIRSSFAIKGYYYMSNQESQNQSENDDWTRVGGREHAVHTTTIRKGDQTSQESILSDPMSTQGAKTDDAESGKELQGIQKTVQYSVEYSAMESLRYVPMGWYPKGP</sequence>
<dbReference type="PANTHER" id="PTHR33048:SF55">
    <property type="entry name" value="INTEGRAL MEMBRANE PROTEIN"/>
    <property type="match status" value="1"/>
</dbReference>
<comment type="similarity">
    <text evidence="5">Belongs to the SAT4 family.</text>
</comment>
<dbReference type="GO" id="GO:0016020">
    <property type="term" value="C:membrane"/>
    <property type="evidence" value="ECO:0007669"/>
    <property type="project" value="UniProtKB-SubCell"/>
</dbReference>
<dbReference type="PANTHER" id="PTHR33048">
    <property type="entry name" value="PTH11-LIKE INTEGRAL MEMBRANE PROTEIN (AFU_ORTHOLOGUE AFUA_5G11245)"/>
    <property type="match status" value="1"/>
</dbReference>
<dbReference type="Pfam" id="PF20684">
    <property type="entry name" value="Fung_rhodopsin"/>
    <property type="match status" value="1"/>
</dbReference>
<feature type="transmembrane region" description="Helical" evidence="7">
    <location>
        <begin position="245"/>
        <end position="264"/>
    </location>
</feature>
<feature type="transmembrane region" description="Helical" evidence="7">
    <location>
        <begin position="49"/>
        <end position="72"/>
    </location>
</feature>
<keyword evidence="2 7" id="KW-0812">Transmembrane</keyword>
<dbReference type="Proteomes" id="UP001285441">
    <property type="component" value="Unassembled WGS sequence"/>
</dbReference>
<evidence type="ECO:0000256" key="7">
    <source>
        <dbReference type="SAM" id="Phobius"/>
    </source>
</evidence>
<feature type="domain" description="Rhodopsin" evidence="8">
    <location>
        <begin position="33"/>
        <end position="269"/>
    </location>
</feature>
<evidence type="ECO:0000256" key="2">
    <source>
        <dbReference type="ARBA" id="ARBA00022692"/>
    </source>
</evidence>
<reference evidence="9" key="2">
    <citation type="submission" date="2023-06" db="EMBL/GenBank/DDBJ databases">
        <authorList>
            <consortium name="Lawrence Berkeley National Laboratory"/>
            <person name="Haridas S."/>
            <person name="Hensen N."/>
            <person name="Bonometti L."/>
            <person name="Westerberg I."/>
            <person name="Brannstrom I.O."/>
            <person name="Guillou S."/>
            <person name="Cros-Aarteil S."/>
            <person name="Calhoun S."/>
            <person name="Kuo A."/>
            <person name="Mondo S."/>
            <person name="Pangilinan J."/>
            <person name="Riley R."/>
            <person name="LaButti K."/>
            <person name="Andreopoulos B."/>
            <person name="Lipzen A."/>
            <person name="Chen C."/>
            <person name="Yanf M."/>
            <person name="Daum C."/>
            <person name="Ng V."/>
            <person name="Clum A."/>
            <person name="Steindorff A."/>
            <person name="Ohm R."/>
            <person name="Martin F."/>
            <person name="Silar P."/>
            <person name="Natvig D."/>
            <person name="Lalanne C."/>
            <person name="Gautier V."/>
            <person name="Ament-velasquez S.L."/>
            <person name="Kruys A."/>
            <person name="Hutchinson M.I."/>
            <person name="Powell A.J."/>
            <person name="Barry K."/>
            <person name="Miller A.N."/>
            <person name="Grigoriev I.V."/>
            <person name="Debuchy R."/>
            <person name="Gladieux P."/>
            <person name="Thoren M.H."/>
            <person name="Johannesson H."/>
        </authorList>
    </citation>
    <scope>NUCLEOTIDE SEQUENCE</scope>
    <source>
        <strain evidence="9">CBS 232.78</strain>
    </source>
</reference>
<evidence type="ECO:0000313" key="10">
    <source>
        <dbReference type="Proteomes" id="UP001285441"/>
    </source>
</evidence>
<feature type="transmembrane region" description="Helical" evidence="7">
    <location>
        <begin position="127"/>
        <end position="149"/>
    </location>
</feature>
<name>A0AAE0N2M7_9PEZI</name>
<feature type="compositionally biased region" description="Polar residues" evidence="6">
    <location>
        <begin position="332"/>
        <end position="357"/>
    </location>
</feature>
<evidence type="ECO:0000256" key="6">
    <source>
        <dbReference type="SAM" id="MobiDB-lite"/>
    </source>
</evidence>
<keyword evidence="10" id="KW-1185">Reference proteome</keyword>
<feature type="transmembrane region" description="Helical" evidence="7">
    <location>
        <begin position="173"/>
        <end position="196"/>
    </location>
</feature>
<gene>
    <name evidence="9" type="ORF">B0H63DRAFT_76543</name>
</gene>
<evidence type="ECO:0000313" key="9">
    <source>
        <dbReference type="EMBL" id="KAK3368472.1"/>
    </source>
</evidence>
<evidence type="ECO:0000256" key="5">
    <source>
        <dbReference type="ARBA" id="ARBA00038359"/>
    </source>
</evidence>
<feature type="transmembrane region" description="Helical" evidence="7">
    <location>
        <begin position="208"/>
        <end position="233"/>
    </location>
</feature>
<evidence type="ECO:0000256" key="1">
    <source>
        <dbReference type="ARBA" id="ARBA00004141"/>
    </source>
</evidence>
<dbReference type="AlphaFoldDB" id="A0AAE0N2M7"/>
<comment type="caution">
    <text evidence="9">The sequence shown here is derived from an EMBL/GenBank/DDBJ whole genome shotgun (WGS) entry which is preliminary data.</text>
</comment>
<organism evidence="9 10">
    <name type="scientific">Podospora didyma</name>
    <dbReference type="NCBI Taxonomy" id="330526"/>
    <lineage>
        <taxon>Eukaryota</taxon>
        <taxon>Fungi</taxon>
        <taxon>Dikarya</taxon>
        <taxon>Ascomycota</taxon>
        <taxon>Pezizomycotina</taxon>
        <taxon>Sordariomycetes</taxon>
        <taxon>Sordariomycetidae</taxon>
        <taxon>Sordariales</taxon>
        <taxon>Podosporaceae</taxon>
        <taxon>Podospora</taxon>
    </lineage>
</organism>
<dbReference type="InterPro" id="IPR049326">
    <property type="entry name" value="Rhodopsin_dom_fungi"/>
</dbReference>